<dbReference type="PANTHER" id="PTHR33121:SF70">
    <property type="entry name" value="SIGNALING PROTEIN YKOW"/>
    <property type="match status" value="1"/>
</dbReference>
<dbReference type="CDD" id="cd01948">
    <property type="entry name" value="EAL"/>
    <property type="match status" value="1"/>
</dbReference>
<dbReference type="InterPro" id="IPR001633">
    <property type="entry name" value="EAL_dom"/>
</dbReference>
<evidence type="ECO:0000256" key="3">
    <source>
        <dbReference type="SAM" id="Phobius"/>
    </source>
</evidence>
<dbReference type="KEGG" id="euz:DVS28_a4090"/>
<dbReference type="InterPro" id="IPR035919">
    <property type="entry name" value="EAL_sf"/>
</dbReference>
<feature type="domain" description="GGDEF" evidence="6">
    <location>
        <begin position="314"/>
        <end position="449"/>
    </location>
</feature>
<dbReference type="SUPFAM" id="SSF141868">
    <property type="entry name" value="EAL domain-like"/>
    <property type="match status" value="1"/>
</dbReference>
<keyword evidence="1 3" id="KW-0812">Transmembrane</keyword>
<feature type="domain" description="EAL" evidence="4">
    <location>
        <begin position="458"/>
        <end position="708"/>
    </location>
</feature>
<dbReference type="PROSITE" id="PS50885">
    <property type="entry name" value="HAMP"/>
    <property type="match status" value="1"/>
</dbReference>
<gene>
    <name evidence="7" type="ORF">DVS28_a4090</name>
</gene>
<dbReference type="AlphaFoldDB" id="A0A346Y2R0"/>
<accession>A0A346Y2R0</accession>
<proteinExistence type="predicted"/>
<dbReference type="PANTHER" id="PTHR33121">
    <property type="entry name" value="CYCLIC DI-GMP PHOSPHODIESTERASE PDEF"/>
    <property type="match status" value="1"/>
</dbReference>
<feature type="domain" description="HAMP" evidence="5">
    <location>
        <begin position="228"/>
        <end position="280"/>
    </location>
</feature>
<dbReference type="Gene3D" id="3.30.70.270">
    <property type="match status" value="1"/>
</dbReference>
<sequence length="713" mass="75128">MPDMTGPTGATSRPERGPTLRRTWSAVIASFLGALVTVGAVAIGATTYQQALFARTTTALEEQMAAVIELELVIGDVEDPASGVMYAVGGPEQYANQQAAYAEVVARMDAAFDNLEAELASTGTAAMLRPARDAWEDFDADLATAPGYVASGEIFVLLQAGNDPFNATWRDLTDARRTLTAVRAELLADLHVSIHDSQIMQRTVVAVVIGAVVIGLLTALSAAQRMRRRVLRPIALLQTAARELHGADGFSVELGESVRELGELGLALSETAVSVRDSQDRLRDQALTDDLTGMPNRKAFGQALHARLADPTIDRVAVLFLDLDDFKDINDTMGHAAGDQLLTVVAERLRRAAPNGAVVARLGGDEFAMTLGLTDDPAIASRAALDALEALSSGTVIAGAEVDIACSIGLAISALGAGPGDAEELLGNADFAMYTAKRQGKNRIEIYAPGLLGERPSRAELRRDLSGAAARDELVLHYQPVVDLTTGTLLGAEALVRWDSPSRGLLGPGEFIAVAEDTGAIAGIGAWVLDRACRDLAAHPERLGGWVSVNVSGAQLNDGGFVDIVRGALTRHGVQPVALVLELTEAAAVTNTELAVRTLQALRALGVRVALDDFGTGFSSLSYVADLPLDVIKIDRAFVADARPSGQAALEAIVTLGRRLGLVLIAEGIETIAELDRLRGHGEMAGQGYLLARPMPLEALTDQESLLELATKS</sequence>
<keyword evidence="2 3" id="KW-1133">Transmembrane helix</keyword>
<keyword evidence="8" id="KW-1185">Reference proteome</keyword>
<dbReference type="InterPro" id="IPR003660">
    <property type="entry name" value="HAMP_dom"/>
</dbReference>
<reference evidence="7 8" key="1">
    <citation type="submission" date="2018-09" db="EMBL/GenBank/DDBJ databases">
        <title>Complete genome sequence of Euzebya sp. DY32-46 isolated from seawater of Pacific Ocean.</title>
        <authorList>
            <person name="Xu L."/>
            <person name="Wu Y.-H."/>
            <person name="Xu X.-W."/>
        </authorList>
    </citation>
    <scope>NUCLEOTIDE SEQUENCE [LARGE SCALE GENOMIC DNA]</scope>
    <source>
        <strain evidence="7 8">DY32-46</strain>
    </source>
</reference>
<evidence type="ECO:0000313" key="8">
    <source>
        <dbReference type="Proteomes" id="UP000264006"/>
    </source>
</evidence>
<dbReference type="PROSITE" id="PS50883">
    <property type="entry name" value="EAL"/>
    <property type="match status" value="1"/>
</dbReference>
<dbReference type="Gene3D" id="3.20.20.450">
    <property type="entry name" value="EAL domain"/>
    <property type="match status" value="1"/>
</dbReference>
<dbReference type="NCBIfam" id="TIGR00254">
    <property type="entry name" value="GGDEF"/>
    <property type="match status" value="1"/>
</dbReference>
<dbReference type="InterPro" id="IPR029787">
    <property type="entry name" value="Nucleotide_cyclase"/>
</dbReference>
<dbReference type="Pfam" id="PF00990">
    <property type="entry name" value="GGDEF"/>
    <property type="match status" value="1"/>
</dbReference>
<evidence type="ECO:0000259" key="6">
    <source>
        <dbReference type="PROSITE" id="PS50887"/>
    </source>
</evidence>
<feature type="transmembrane region" description="Helical" evidence="3">
    <location>
        <begin position="24"/>
        <end position="45"/>
    </location>
</feature>
<dbReference type="Pfam" id="PF00563">
    <property type="entry name" value="EAL"/>
    <property type="match status" value="1"/>
</dbReference>
<dbReference type="CDD" id="cd01949">
    <property type="entry name" value="GGDEF"/>
    <property type="match status" value="1"/>
</dbReference>
<keyword evidence="3" id="KW-0472">Membrane</keyword>
<evidence type="ECO:0000313" key="7">
    <source>
        <dbReference type="EMBL" id="AXV08757.1"/>
    </source>
</evidence>
<evidence type="ECO:0000256" key="2">
    <source>
        <dbReference type="ARBA" id="ARBA00022989"/>
    </source>
</evidence>
<feature type="transmembrane region" description="Helical" evidence="3">
    <location>
        <begin position="203"/>
        <end position="223"/>
    </location>
</feature>
<evidence type="ECO:0000259" key="5">
    <source>
        <dbReference type="PROSITE" id="PS50885"/>
    </source>
</evidence>
<dbReference type="SMART" id="SM00052">
    <property type="entry name" value="EAL"/>
    <property type="match status" value="1"/>
</dbReference>
<protein>
    <submittedName>
        <fullName evidence="7">Diguanylate cyclase/phosphodiesterase (GGDEF &amp; EAL domains) with PAS/PAC sensor(S)</fullName>
    </submittedName>
</protein>
<dbReference type="InterPro" id="IPR000160">
    <property type="entry name" value="GGDEF_dom"/>
</dbReference>
<dbReference type="GO" id="GO:0016020">
    <property type="term" value="C:membrane"/>
    <property type="evidence" value="ECO:0007669"/>
    <property type="project" value="InterPro"/>
</dbReference>
<dbReference type="EMBL" id="CP031165">
    <property type="protein sequence ID" value="AXV08757.1"/>
    <property type="molecule type" value="Genomic_DNA"/>
</dbReference>
<dbReference type="InterPro" id="IPR050706">
    <property type="entry name" value="Cyclic-di-GMP_PDE-like"/>
</dbReference>
<evidence type="ECO:0000256" key="1">
    <source>
        <dbReference type="ARBA" id="ARBA00022692"/>
    </source>
</evidence>
<organism evidence="7 8">
    <name type="scientific">Euzebya pacifica</name>
    <dbReference type="NCBI Taxonomy" id="1608957"/>
    <lineage>
        <taxon>Bacteria</taxon>
        <taxon>Bacillati</taxon>
        <taxon>Actinomycetota</taxon>
        <taxon>Nitriliruptoria</taxon>
        <taxon>Euzebyales</taxon>
    </lineage>
</organism>
<dbReference type="Proteomes" id="UP000264006">
    <property type="component" value="Chromosome"/>
</dbReference>
<dbReference type="GO" id="GO:0007165">
    <property type="term" value="P:signal transduction"/>
    <property type="evidence" value="ECO:0007669"/>
    <property type="project" value="InterPro"/>
</dbReference>
<dbReference type="SMART" id="SM00267">
    <property type="entry name" value="GGDEF"/>
    <property type="match status" value="1"/>
</dbReference>
<evidence type="ECO:0000259" key="4">
    <source>
        <dbReference type="PROSITE" id="PS50883"/>
    </source>
</evidence>
<name>A0A346Y2R0_9ACTN</name>
<dbReference type="GO" id="GO:0071111">
    <property type="term" value="F:cyclic-guanylate-specific phosphodiesterase activity"/>
    <property type="evidence" value="ECO:0007669"/>
    <property type="project" value="InterPro"/>
</dbReference>
<dbReference type="SUPFAM" id="SSF55073">
    <property type="entry name" value="Nucleotide cyclase"/>
    <property type="match status" value="1"/>
</dbReference>
<dbReference type="InterPro" id="IPR043128">
    <property type="entry name" value="Rev_trsase/Diguanyl_cyclase"/>
</dbReference>
<dbReference type="PROSITE" id="PS50887">
    <property type="entry name" value="GGDEF"/>
    <property type="match status" value="1"/>
</dbReference>